<evidence type="ECO:0000259" key="2">
    <source>
        <dbReference type="Pfam" id="PF25000"/>
    </source>
</evidence>
<dbReference type="SUPFAM" id="SSF52540">
    <property type="entry name" value="P-loop containing nucleoside triphosphate hydrolases"/>
    <property type="match status" value="1"/>
</dbReference>
<accession>A0AAJ0HPH7</accession>
<reference evidence="3" key="1">
    <citation type="journal article" date="2023" name="Mol. Phylogenet. Evol.">
        <title>Genome-scale phylogeny and comparative genomics of the fungal order Sordariales.</title>
        <authorList>
            <person name="Hensen N."/>
            <person name="Bonometti L."/>
            <person name="Westerberg I."/>
            <person name="Brannstrom I.O."/>
            <person name="Guillou S."/>
            <person name="Cros-Aarteil S."/>
            <person name="Calhoun S."/>
            <person name="Haridas S."/>
            <person name="Kuo A."/>
            <person name="Mondo S."/>
            <person name="Pangilinan J."/>
            <person name="Riley R."/>
            <person name="LaButti K."/>
            <person name="Andreopoulos B."/>
            <person name="Lipzen A."/>
            <person name="Chen C."/>
            <person name="Yan M."/>
            <person name="Daum C."/>
            <person name="Ng V."/>
            <person name="Clum A."/>
            <person name="Steindorff A."/>
            <person name="Ohm R.A."/>
            <person name="Martin F."/>
            <person name="Silar P."/>
            <person name="Natvig D.O."/>
            <person name="Lalanne C."/>
            <person name="Gautier V."/>
            <person name="Ament-Velasquez S.L."/>
            <person name="Kruys A."/>
            <person name="Hutchinson M.I."/>
            <person name="Powell A.J."/>
            <person name="Barry K."/>
            <person name="Miller A.N."/>
            <person name="Grigoriev I.V."/>
            <person name="Debuchy R."/>
            <person name="Gladieux P."/>
            <person name="Hiltunen Thoren M."/>
            <person name="Johannesson H."/>
        </authorList>
    </citation>
    <scope>NUCLEOTIDE SEQUENCE</scope>
    <source>
        <strain evidence="3">CBS 955.72</strain>
    </source>
</reference>
<dbReference type="PANTHER" id="PTHR47691">
    <property type="entry name" value="REGULATOR-RELATED"/>
    <property type="match status" value="1"/>
</dbReference>
<evidence type="ECO:0000313" key="3">
    <source>
        <dbReference type="EMBL" id="KAK3358832.1"/>
    </source>
</evidence>
<gene>
    <name evidence="3" type="ORF">B0T25DRAFT_531252</name>
</gene>
<dbReference type="InterPro" id="IPR019734">
    <property type="entry name" value="TPR_rpt"/>
</dbReference>
<dbReference type="InterPro" id="IPR011990">
    <property type="entry name" value="TPR-like_helical_dom_sf"/>
</dbReference>
<keyword evidence="4" id="KW-1185">Reference proteome</keyword>
<evidence type="ECO:0000313" key="4">
    <source>
        <dbReference type="Proteomes" id="UP001275084"/>
    </source>
</evidence>
<dbReference type="Gene3D" id="1.25.40.10">
    <property type="entry name" value="Tetratricopeptide repeat domain"/>
    <property type="match status" value="2"/>
</dbReference>
<name>A0AAJ0HPH7_9PEZI</name>
<dbReference type="Pfam" id="PF25000">
    <property type="entry name" value="DUF7779"/>
    <property type="match status" value="1"/>
</dbReference>
<protein>
    <recommendedName>
        <fullName evidence="2">DUF7779 domain-containing protein</fullName>
    </recommendedName>
</protein>
<dbReference type="InterPro" id="IPR027417">
    <property type="entry name" value="P-loop_NTPase"/>
</dbReference>
<dbReference type="Gene3D" id="3.40.50.300">
    <property type="entry name" value="P-loop containing nucleotide triphosphate hydrolases"/>
    <property type="match status" value="1"/>
</dbReference>
<dbReference type="AlphaFoldDB" id="A0AAJ0HPH7"/>
<dbReference type="SMART" id="SM00028">
    <property type="entry name" value="TPR"/>
    <property type="match status" value="2"/>
</dbReference>
<dbReference type="Pfam" id="PF13424">
    <property type="entry name" value="TPR_12"/>
    <property type="match status" value="1"/>
</dbReference>
<feature type="domain" description="DUF7779" evidence="2">
    <location>
        <begin position="481"/>
        <end position="573"/>
    </location>
</feature>
<feature type="compositionally biased region" description="Polar residues" evidence="1">
    <location>
        <begin position="199"/>
        <end position="218"/>
    </location>
</feature>
<organism evidence="3 4">
    <name type="scientific">Lasiosphaeria hispida</name>
    <dbReference type="NCBI Taxonomy" id="260671"/>
    <lineage>
        <taxon>Eukaryota</taxon>
        <taxon>Fungi</taxon>
        <taxon>Dikarya</taxon>
        <taxon>Ascomycota</taxon>
        <taxon>Pezizomycotina</taxon>
        <taxon>Sordariomycetes</taxon>
        <taxon>Sordariomycetidae</taxon>
        <taxon>Sordariales</taxon>
        <taxon>Lasiosphaeriaceae</taxon>
        <taxon>Lasiosphaeria</taxon>
    </lineage>
</organism>
<comment type="caution">
    <text evidence="3">The sequence shown here is derived from an EMBL/GenBank/DDBJ whole genome shotgun (WGS) entry which is preliminary data.</text>
</comment>
<feature type="region of interest" description="Disordered" evidence="1">
    <location>
        <begin position="194"/>
        <end position="218"/>
    </location>
</feature>
<proteinExistence type="predicted"/>
<reference evidence="3" key="2">
    <citation type="submission" date="2023-06" db="EMBL/GenBank/DDBJ databases">
        <authorList>
            <consortium name="Lawrence Berkeley National Laboratory"/>
            <person name="Haridas S."/>
            <person name="Hensen N."/>
            <person name="Bonometti L."/>
            <person name="Westerberg I."/>
            <person name="Brannstrom I.O."/>
            <person name="Guillou S."/>
            <person name="Cros-Aarteil S."/>
            <person name="Calhoun S."/>
            <person name="Kuo A."/>
            <person name="Mondo S."/>
            <person name="Pangilinan J."/>
            <person name="Riley R."/>
            <person name="Labutti K."/>
            <person name="Andreopoulos B."/>
            <person name="Lipzen A."/>
            <person name="Chen C."/>
            <person name="Yanf M."/>
            <person name="Daum C."/>
            <person name="Ng V."/>
            <person name="Clum A."/>
            <person name="Steindorff A."/>
            <person name="Ohm R."/>
            <person name="Martin F."/>
            <person name="Silar P."/>
            <person name="Natvig D."/>
            <person name="Lalanne C."/>
            <person name="Gautier V."/>
            <person name="Ament-Velasquez S.L."/>
            <person name="Kruys A."/>
            <person name="Hutchinson M.I."/>
            <person name="Powell A.J."/>
            <person name="Barry K."/>
            <person name="Miller A.N."/>
            <person name="Grigoriev I.V."/>
            <person name="Debuchy R."/>
            <person name="Gladieux P."/>
            <person name="Thoren M.H."/>
            <person name="Johannesson H."/>
        </authorList>
    </citation>
    <scope>NUCLEOTIDE SEQUENCE</scope>
    <source>
        <strain evidence="3">CBS 955.72</strain>
    </source>
</reference>
<dbReference type="Proteomes" id="UP001275084">
    <property type="component" value="Unassembled WGS sequence"/>
</dbReference>
<dbReference type="PANTHER" id="PTHR47691:SF3">
    <property type="entry name" value="HTH-TYPE TRANSCRIPTIONAL REGULATOR RV0890C-RELATED"/>
    <property type="match status" value="1"/>
</dbReference>
<dbReference type="EMBL" id="JAUIQD010000002">
    <property type="protein sequence ID" value="KAK3358832.1"/>
    <property type="molecule type" value="Genomic_DNA"/>
</dbReference>
<dbReference type="SUPFAM" id="SSF48452">
    <property type="entry name" value="TPR-like"/>
    <property type="match status" value="1"/>
</dbReference>
<evidence type="ECO:0000256" key="1">
    <source>
        <dbReference type="SAM" id="MobiDB-lite"/>
    </source>
</evidence>
<dbReference type="InterPro" id="IPR056681">
    <property type="entry name" value="DUF7779"/>
</dbReference>
<sequence>MAAGATPADEFPAEWRALLDNDDTDISSICSGAHSQEPLWALLDGHSADLPGPVAQFSRTIDSIAKIVSNADPLEPRAHQVWGALSRTLELSKTRSNGVLSKVLGCFIELEPGLRSLLDQIEAQSPDANATQVPVAEALGEVILLCCYVIRTLWRNSNDVNALGNWDRAIHDQVERARRSIDAKMSRLEKLPNRHQGHVSGTSLGIQTGASEGMSSSDLRVDAAPRPYHKIFFPKNDQFIGRSDVLKSIHSSLDHSDHDKHHRAAVLWGAGGIGKTQIATAYAYECMEAGLPLILWINSETRLDLYQDFTDIALGLGLEGAVAGNHAANLFLVQKWLNKTTTNWLLIFDNVVDYDLASESWPLGTAGSVLLTSRPEICDHLLRSIEVPKFDGSTGRDLILATIARGRYTTTEVKAAENLSQELGGLALGLVIAAKRIRRQGVTVHAFLPMYRDSPSTAHAGLASYSMGPLYKHNLRSAYHWSFASLGSEERKVFGILSMSAADSIPLDMFLFKANDPNWPKQLGFCLRRTRLENTLEALLSSSLIARRDPETNTAFVHRVIQQEFCDFISEEERREAFMMLARLLKNNFPELINGVSLRKHWSTCLKYIHHVKALAIRFEDYEYGDDDTEDFQDFAEVLAPAGWFLHEYSTSIDCEDLMKMAFRACRDKTSVLYSVLLNNAAIVREKSGQSDQAIRDFEQCVKIREQQLSPDHEELANVYNNLSMPLMSKLRFEESEGLLRRALKIDLSKDEASQLKILHTRYMNLGWLYALMGRFDESRIETEKGRRCVLRQFGDNSYYIATCERYAGYVDYKQGLMDQARGKYTRAYSILKNIYLVHPTISSTLYMLGCVEKEAGNIAASIEWLEKTVDMARRNVPGRKDEGEVARASRKLSDALRLAARVEEADRMHGEAEDIRTRLQGAGMEDTEQDYDLLVPAQFRT</sequence>